<evidence type="ECO:0000313" key="3">
    <source>
        <dbReference type="Proteomes" id="UP000305517"/>
    </source>
</evidence>
<dbReference type="EMBL" id="VAJM01000002">
    <property type="protein sequence ID" value="TLM95114.1"/>
    <property type="molecule type" value="Genomic_DNA"/>
</dbReference>
<evidence type="ECO:0000256" key="1">
    <source>
        <dbReference type="SAM" id="SignalP"/>
    </source>
</evidence>
<keyword evidence="1" id="KW-0732">Signal</keyword>
<evidence type="ECO:0000313" key="2">
    <source>
        <dbReference type="EMBL" id="TLM95114.1"/>
    </source>
</evidence>
<protein>
    <recommendedName>
        <fullName evidence="4">Aromatic hydrocarbon degradation protein</fullName>
    </recommendedName>
</protein>
<comment type="caution">
    <text evidence="2">The sequence shown here is derived from an EMBL/GenBank/DDBJ whole genome shotgun (WGS) entry which is preliminary data.</text>
</comment>
<keyword evidence="3" id="KW-1185">Reference proteome</keyword>
<name>A0A5R8WUN4_9BACT</name>
<evidence type="ECO:0008006" key="4">
    <source>
        <dbReference type="Google" id="ProtNLM"/>
    </source>
</evidence>
<dbReference type="RefSeq" id="WP_138075589.1">
    <property type="nucleotide sequence ID" value="NZ_VAJM01000002.1"/>
</dbReference>
<reference evidence="2 3" key="1">
    <citation type="submission" date="2019-05" db="EMBL/GenBank/DDBJ databases">
        <title>Hymenobacter edaphi sp. nov., isolated from abandoned arsenic-contaminated farmland soil.</title>
        <authorList>
            <person name="Nie L."/>
        </authorList>
    </citation>
    <scope>NUCLEOTIDE SEQUENCE [LARGE SCALE GENOMIC DNA]</scope>
    <source>
        <strain evidence="2 3">1-3-3-8</strain>
    </source>
</reference>
<dbReference type="OrthoDB" id="1491239at2"/>
<gene>
    <name evidence="2" type="ORF">FDY95_04780</name>
</gene>
<feature type="signal peptide" evidence="1">
    <location>
        <begin position="1"/>
        <end position="23"/>
    </location>
</feature>
<dbReference type="Proteomes" id="UP000305517">
    <property type="component" value="Unassembled WGS sequence"/>
</dbReference>
<proteinExistence type="predicted"/>
<dbReference type="AlphaFoldDB" id="A0A5R8WUN4"/>
<accession>A0A5R8WUN4</accession>
<sequence>MSANNLTALGLLSLLAASSAAYGQGLGNSPYSRLGLGEYNPNTGGIRQQGMGGVGLAAPNAVQVNDLNPALVYYSNRTTYEVAFTGQMKHLRSATASQRTGSGNLGYLAFSVPISRRWATAVALRPVTTVDYKSQQVRTLTSGSNSAQVLTEYTGSGGLTEVALSQGVRVAKGLTVGLTSSYVFGSIDRATSVLVAPDNVPATEALKKVAVTDHVQYNDFSFRTGLHYRYDASKKLAINLAGVYAFQTKLSGTRTQNQDEQDVNGASYLAAPVQLGTASGSTVLPGGWQAGISLDNNKNWSLSADVAQHQWSKFRDFGVANSLPLSDTWRAGLGGELTPDPTSVTNYFQRVSYRVGVSMAQVPYRPGGETLYDRAVSWGFSFPFPTSSPLDATTLNLSFTYGQRGNTSVIGSGDNKQSNIKEDYLRAQVGVSLNNRWFLKRRIE</sequence>
<organism evidence="2 3">
    <name type="scientific">Hymenobacter jeollabukensis</name>
    <dbReference type="NCBI Taxonomy" id="2025313"/>
    <lineage>
        <taxon>Bacteria</taxon>
        <taxon>Pseudomonadati</taxon>
        <taxon>Bacteroidota</taxon>
        <taxon>Cytophagia</taxon>
        <taxon>Cytophagales</taxon>
        <taxon>Hymenobacteraceae</taxon>
        <taxon>Hymenobacter</taxon>
    </lineage>
</organism>
<dbReference type="SUPFAM" id="SSF56935">
    <property type="entry name" value="Porins"/>
    <property type="match status" value="1"/>
</dbReference>
<feature type="chain" id="PRO_5024370610" description="Aromatic hydrocarbon degradation protein" evidence="1">
    <location>
        <begin position="24"/>
        <end position="444"/>
    </location>
</feature>
<dbReference type="Gene3D" id="2.40.160.60">
    <property type="entry name" value="Outer membrane protein transport protein (OMPP1/FadL/TodX)"/>
    <property type="match status" value="1"/>
</dbReference>